<dbReference type="EMBL" id="CP001968">
    <property type="protein sequence ID" value="ADD68100.1"/>
    <property type="molecule type" value="Genomic_DNA"/>
</dbReference>
<reference evidence="1 2" key="1">
    <citation type="journal article" date="2010" name="Stand. Genomic Sci.">
        <title>Complete genome sequence of Denitrovibrio acetiphilus type strain (N2460).</title>
        <authorList>
            <person name="Kiss H."/>
            <person name="Lang E."/>
            <person name="Lapidus A."/>
            <person name="Copeland A."/>
            <person name="Nolan M."/>
            <person name="Glavina Del Rio T."/>
            <person name="Chen F."/>
            <person name="Lucas S."/>
            <person name="Tice H."/>
            <person name="Cheng J.F."/>
            <person name="Han C."/>
            <person name="Goodwin L."/>
            <person name="Pitluck S."/>
            <person name="Liolios K."/>
            <person name="Pati A."/>
            <person name="Ivanova N."/>
            <person name="Mavromatis K."/>
            <person name="Chen A."/>
            <person name="Palaniappan K."/>
            <person name="Land M."/>
            <person name="Hauser L."/>
            <person name="Chang Y.J."/>
            <person name="Jeffries C.D."/>
            <person name="Detter J.C."/>
            <person name="Brettin T."/>
            <person name="Spring S."/>
            <person name="Rohde M."/>
            <person name="Goker M."/>
            <person name="Woyke T."/>
            <person name="Bristow J."/>
            <person name="Eisen J.A."/>
            <person name="Markowitz V."/>
            <person name="Hugenholtz P."/>
            <person name="Kyrpides N.C."/>
            <person name="Klenk H.P."/>
        </authorList>
    </citation>
    <scope>NUCLEOTIDE SEQUENCE [LARGE SCALE GENOMIC DNA]</scope>
    <source>
        <strain evidence="2">DSM 12809 / NBRC 114555 / N2460</strain>
    </source>
</reference>
<evidence type="ECO:0000313" key="2">
    <source>
        <dbReference type="Proteomes" id="UP000002012"/>
    </source>
</evidence>
<proteinExistence type="predicted"/>
<protein>
    <submittedName>
        <fullName evidence="1">Uncharacterized protein</fullName>
    </submittedName>
</protein>
<dbReference type="RefSeq" id="WP_013010622.1">
    <property type="nucleotide sequence ID" value="NC_013943.1"/>
</dbReference>
<dbReference type="HOGENOM" id="CLU_153093_0_0_0"/>
<dbReference type="OrthoDB" id="9797996at2"/>
<keyword evidence="2" id="KW-1185">Reference proteome</keyword>
<dbReference type="Proteomes" id="UP000002012">
    <property type="component" value="Chromosome"/>
</dbReference>
<dbReference type="STRING" id="522772.Dacet_1328"/>
<dbReference type="InParanoid" id="D4H7V1"/>
<evidence type="ECO:0000313" key="1">
    <source>
        <dbReference type="EMBL" id="ADD68100.1"/>
    </source>
</evidence>
<accession>D4H7V1</accession>
<dbReference type="PaxDb" id="522772-Dacet_1328"/>
<sequence length="139" mass="16272">MNPEPNIFRINFTSLDRFPVFIDYDMDGMKCRGMSAKIDLFSYGALTAEIDKFSKKDLEFARDEGIFIRKSGLLFESGFFLFDFKYLQKSPEKFIEKVRNMNLEVVYLENSKHFQMDSVVADLDFCRAHLMEFDDASHG</sequence>
<dbReference type="eggNOG" id="ENOG503076X">
    <property type="taxonomic scope" value="Bacteria"/>
</dbReference>
<dbReference type="AlphaFoldDB" id="D4H7V1"/>
<dbReference type="KEGG" id="dap:Dacet_1328"/>
<name>D4H7V1_DENA2</name>
<organism evidence="1 2">
    <name type="scientific">Denitrovibrio acetiphilus (strain DSM 12809 / NBRC 114555 / N2460)</name>
    <dbReference type="NCBI Taxonomy" id="522772"/>
    <lineage>
        <taxon>Bacteria</taxon>
        <taxon>Pseudomonadati</taxon>
        <taxon>Deferribacterota</taxon>
        <taxon>Deferribacteres</taxon>
        <taxon>Deferribacterales</taxon>
        <taxon>Geovibrionaceae</taxon>
        <taxon>Denitrovibrio</taxon>
    </lineage>
</organism>
<gene>
    <name evidence="1" type="ordered locus">Dacet_1328</name>
</gene>